<dbReference type="Proteomes" id="UP000264141">
    <property type="component" value="Unassembled WGS sequence"/>
</dbReference>
<organism evidence="4 5">
    <name type="scientific">Anaerolinea thermolimosa</name>
    <dbReference type="NCBI Taxonomy" id="229919"/>
    <lineage>
        <taxon>Bacteria</taxon>
        <taxon>Bacillati</taxon>
        <taxon>Chloroflexota</taxon>
        <taxon>Anaerolineae</taxon>
        <taxon>Anaerolineales</taxon>
        <taxon>Anaerolineaceae</taxon>
        <taxon>Anaerolinea</taxon>
    </lineage>
</organism>
<feature type="compositionally biased region" description="Low complexity" evidence="1">
    <location>
        <begin position="29"/>
        <end position="47"/>
    </location>
</feature>
<feature type="chain" id="PRO_5017705704" description="Solute-binding protein family 5 domain-containing protein" evidence="2">
    <location>
        <begin position="31"/>
        <end position="622"/>
    </location>
</feature>
<feature type="signal peptide" evidence="2">
    <location>
        <begin position="1"/>
        <end position="30"/>
    </location>
</feature>
<reference evidence="4 5" key="1">
    <citation type="journal article" date="2018" name="Nat. Biotechnol.">
        <title>A standardized bacterial taxonomy based on genome phylogeny substantially revises the tree of life.</title>
        <authorList>
            <person name="Parks D.H."/>
            <person name="Chuvochina M."/>
            <person name="Waite D.W."/>
            <person name="Rinke C."/>
            <person name="Skarshewski A."/>
            <person name="Chaumeil P.A."/>
            <person name="Hugenholtz P."/>
        </authorList>
    </citation>
    <scope>NUCLEOTIDE SEQUENCE [LARGE SCALE GENOMIC DNA]</scope>
    <source>
        <strain evidence="4">UBA8781</strain>
    </source>
</reference>
<comment type="caution">
    <text evidence="4">The sequence shown here is derived from an EMBL/GenBank/DDBJ whole genome shotgun (WGS) entry which is preliminary data.</text>
</comment>
<protein>
    <recommendedName>
        <fullName evidence="3">Solute-binding protein family 5 domain-containing protein</fullName>
    </recommendedName>
</protein>
<accession>A0A3D1JG81</accession>
<dbReference type="InterPro" id="IPR039424">
    <property type="entry name" value="SBP_5"/>
</dbReference>
<dbReference type="GO" id="GO:0015833">
    <property type="term" value="P:peptide transport"/>
    <property type="evidence" value="ECO:0007669"/>
    <property type="project" value="TreeGrafter"/>
</dbReference>
<feature type="domain" description="Solute-binding protein family 5" evidence="3">
    <location>
        <begin position="123"/>
        <end position="517"/>
    </location>
</feature>
<sequence length="622" mass="70706">MSKISRREFLFVSGAVAAGAVLTACQPTTATPTTAPAQEQPTKPAEPTKAPETGKAEEPTKAPEVVRTWPLGEVPRNKTLIYSYGAAAPELCSPLVSGYNHQLGYAILWEPCAFYAAHADKTYMWLAESYKYNDDATECTITFRKGIKWSDGTPFTAKDVAFSMDLLKRVDGLPRSSTYKTELNSTEVVDDNTIKIKLNQTDWRFFFKSLTFRFDLGDDTAILPQHIFKDVPEDQLVSFKFFDKEKAWPVTTGPYGVSNSTDQTTYFDLRPTWWAVETGFVEKYPDVERLLWIPFQNDTLAAQQLINNEIDQPLDMRPLMITSLLAQSDHIISWTKKPPFGYTDWWPISVQFCTAKPPFDNPKVRWAIAYAINQQQVVDVGWGGIGKVAYSPFPEFAKLNEYMDSIKDITEKYNVLEYNLEKSAQLMTEAGFTKDAEGFWVDAQGVRPDADLYAGVPLFADLAPVVAEQLRTAGFQCEHKAPQDVWAAKVDGRASLFLFGHGGATIDPWDTFMLYRKENALPMGQQSWGNITRWYNDEFTAITDEMNNTAMDDPKMKELFRKAMEIWYRELPDCPLVQWFHRIPVNTTYWTNWPTEENPYMNSALWHLTMLQVVLGLKATNA</sequence>
<dbReference type="InterPro" id="IPR000914">
    <property type="entry name" value="SBP_5_dom"/>
</dbReference>
<evidence type="ECO:0000256" key="1">
    <source>
        <dbReference type="SAM" id="MobiDB-lite"/>
    </source>
</evidence>
<dbReference type="AlphaFoldDB" id="A0A3D1JG81"/>
<evidence type="ECO:0000313" key="4">
    <source>
        <dbReference type="EMBL" id="HCE17589.1"/>
    </source>
</evidence>
<dbReference type="GO" id="GO:1904680">
    <property type="term" value="F:peptide transmembrane transporter activity"/>
    <property type="evidence" value="ECO:0007669"/>
    <property type="project" value="TreeGrafter"/>
</dbReference>
<name>A0A3D1JG81_9CHLR</name>
<dbReference type="PROSITE" id="PS51257">
    <property type="entry name" value="PROKAR_LIPOPROTEIN"/>
    <property type="match status" value="1"/>
</dbReference>
<feature type="compositionally biased region" description="Basic and acidic residues" evidence="1">
    <location>
        <begin position="52"/>
        <end position="61"/>
    </location>
</feature>
<evidence type="ECO:0000313" key="5">
    <source>
        <dbReference type="Proteomes" id="UP000264141"/>
    </source>
</evidence>
<dbReference type="Pfam" id="PF00496">
    <property type="entry name" value="SBP_bac_5"/>
    <property type="match status" value="1"/>
</dbReference>
<dbReference type="Gene3D" id="3.90.76.10">
    <property type="entry name" value="Dipeptide-binding Protein, Domain 1"/>
    <property type="match status" value="1"/>
</dbReference>
<dbReference type="STRING" id="229919.GCA_001050195_01730"/>
<dbReference type="PANTHER" id="PTHR30290:SF16">
    <property type="entry name" value="OLIGOPEPTIDE ABC TRANSPORTER, PERIPLASMIC OLIGOPEPTIDE-BINDING PROTEIN"/>
    <property type="match status" value="1"/>
</dbReference>
<evidence type="ECO:0000259" key="3">
    <source>
        <dbReference type="Pfam" id="PF00496"/>
    </source>
</evidence>
<evidence type="ECO:0000256" key="2">
    <source>
        <dbReference type="SAM" id="SignalP"/>
    </source>
</evidence>
<gene>
    <name evidence="4" type="ORF">DEQ80_06995</name>
</gene>
<dbReference type="SUPFAM" id="SSF53850">
    <property type="entry name" value="Periplasmic binding protein-like II"/>
    <property type="match status" value="1"/>
</dbReference>
<dbReference type="PANTHER" id="PTHR30290">
    <property type="entry name" value="PERIPLASMIC BINDING COMPONENT OF ABC TRANSPORTER"/>
    <property type="match status" value="1"/>
</dbReference>
<dbReference type="Gene3D" id="3.40.190.10">
    <property type="entry name" value="Periplasmic binding protein-like II"/>
    <property type="match status" value="1"/>
</dbReference>
<dbReference type="Gene3D" id="3.10.105.10">
    <property type="entry name" value="Dipeptide-binding Protein, Domain 3"/>
    <property type="match status" value="1"/>
</dbReference>
<dbReference type="EMBL" id="DPBP01000028">
    <property type="protein sequence ID" value="HCE17589.1"/>
    <property type="molecule type" value="Genomic_DNA"/>
</dbReference>
<proteinExistence type="predicted"/>
<feature type="region of interest" description="Disordered" evidence="1">
    <location>
        <begin position="29"/>
        <end position="62"/>
    </location>
</feature>
<dbReference type="CDD" id="cd08509">
    <property type="entry name" value="PBP2_TmCBP_oligosaccharides_like"/>
    <property type="match status" value="1"/>
</dbReference>
<keyword evidence="2" id="KW-0732">Signal</keyword>
<dbReference type="InterPro" id="IPR006311">
    <property type="entry name" value="TAT_signal"/>
</dbReference>
<dbReference type="PROSITE" id="PS51318">
    <property type="entry name" value="TAT"/>
    <property type="match status" value="1"/>
</dbReference>